<feature type="compositionally biased region" description="Polar residues" evidence="3">
    <location>
        <begin position="428"/>
        <end position="439"/>
    </location>
</feature>
<evidence type="ECO:0000313" key="5">
    <source>
        <dbReference type="EMBL" id="KAF2723816.1"/>
    </source>
</evidence>
<reference evidence="5" key="1">
    <citation type="journal article" date="2020" name="Stud. Mycol.">
        <title>101 Dothideomycetes genomes: a test case for predicting lifestyles and emergence of pathogens.</title>
        <authorList>
            <person name="Haridas S."/>
            <person name="Albert R."/>
            <person name="Binder M."/>
            <person name="Bloem J."/>
            <person name="Labutti K."/>
            <person name="Salamov A."/>
            <person name="Andreopoulos B."/>
            <person name="Baker S."/>
            <person name="Barry K."/>
            <person name="Bills G."/>
            <person name="Bluhm B."/>
            <person name="Cannon C."/>
            <person name="Castanera R."/>
            <person name="Culley D."/>
            <person name="Daum C."/>
            <person name="Ezra D."/>
            <person name="Gonzalez J."/>
            <person name="Henrissat B."/>
            <person name="Kuo A."/>
            <person name="Liang C."/>
            <person name="Lipzen A."/>
            <person name="Lutzoni F."/>
            <person name="Magnuson J."/>
            <person name="Mondo S."/>
            <person name="Nolan M."/>
            <person name="Ohm R."/>
            <person name="Pangilinan J."/>
            <person name="Park H.-J."/>
            <person name="Ramirez L."/>
            <person name="Alfaro M."/>
            <person name="Sun H."/>
            <person name="Tritt A."/>
            <person name="Yoshinaga Y."/>
            <person name="Zwiers L.-H."/>
            <person name="Turgeon B."/>
            <person name="Goodwin S."/>
            <person name="Spatafora J."/>
            <person name="Crous P."/>
            <person name="Grigoriev I."/>
        </authorList>
    </citation>
    <scope>NUCLEOTIDE SEQUENCE</scope>
    <source>
        <strain evidence="5">CBS 116435</strain>
    </source>
</reference>
<dbReference type="Pfam" id="PF12937">
    <property type="entry name" value="F-box-like"/>
    <property type="match status" value="1"/>
</dbReference>
<dbReference type="Proteomes" id="UP000799441">
    <property type="component" value="Unassembled WGS sequence"/>
</dbReference>
<keyword evidence="2" id="KW-0833">Ubl conjugation pathway</keyword>
<dbReference type="PANTHER" id="PTHR10706">
    <property type="entry name" value="F-BOX FAMILY PROTEIN"/>
    <property type="match status" value="1"/>
</dbReference>
<dbReference type="AlphaFoldDB" id="A0A9P4QF84"/>
<dbReference type="InterPro" id="IPR001810">
    <property type="entry name" value="F-box_dom"/>
</dbReference>
<accession>A0A9P4QF84</accession>
<evidence type="ECO:0000256" key="2">
    <source>
        <dbReference type="ARBA" id="ARBA00022786"/>
    </source>
</evidence>
<feature type="domain" description="F-box" evidence="4">
    <location>
        <begin position="35"/>
        <end position="81"/>
    </location>
</feature>
<protein>
    <recommendedName>
        <fullName evidence="4">F-box domain-containing protein</fullName>
    </recommendedName>
</protein>
<feature type="region of interest" description="Disordered" evidence="3">
    <location>
        <begin position="1"/>
        <end position="26"/>
    </location>
</feature>
<dbReference type="SUPFAM" id="SSF81383">
    <property type="entry name" value="F-box domain"/>
    <property type="match status" value="1"/>
</dbReference>
<sequence>MSTSTPGTTTSGQDHSLNRPYNNINGDNSNCSEGGASLLDLPAELIHHILGFLLPSHLAQVAQTCRQLQHQSYDCQIWLNFVNHNLHTPITDPTPCKTFRELYHAHHPNWFLTRHQIWFADSEPYGKVIICRYDARRGCIEGYALVATRGKHDIEFWENDREVVIHSFDPHITLDLNQPVLKLDVDSRKTDDQSNIYPNDPPYTPNPSMYSKETLMDIFAEDGLYGSYLLCRRLPERAIHESASLWPPLRFPSQSRVRNTTRDGFTSTGHRPTELSEVSQHHFRLRKWVEYSGRRSMTSFGANPGLPAALIGMAGPYFSQDLSSVGGGGMSIRMPEDIKTYATLPRESYIPTKRKPWQGIWCGDYSGHGCEFLVITQPDKQHERPLPEGMGWLRQWFNGGRRGSAATTSSSGSTTASYSSALEELDQQHNPTGPLQQLHQDIPYDGHDIDDAPHRSHGIDEAIAAHDDDQEHDAASSQALADDSPSSEPSHPPSGRLEAIKLTGDPNIPRGEYTFIAPDIGPKGFMRVCDESIFYGARVVRSAGHIAGRGFRQDQYTPSQLIMISHDRLAQFWEGFGHISFYQRVDLDALMKL</sequence>
<comment type="caution">
    <text evidence="5">The sequence shown here is derived from an EMBL/GenBank/DDBJ whole genome shotgun (WGS) entry which is preliminary data.</text>
</comment>
<proteinExistence type="predicted"/>
<feature type="region of interest" description="Disordered" evidence="3">
    <location>
        <begin position="428"/>
        <end position="455"/>
    </location>
</feature>
<feature type="compositionally biased region" description="Low complexity" evidence="3">
    <location>
        <begin position="1"/>
        <end position="12"/>
    </location>
</feature>
<gene>
    <name evidence="5" type="ORF">K431DRAFT_310547</name>
</gene>
<dbReference type="InterPro" id="IPR036047">
    <property type="entry name" value="F-box-like_dom_sf"/>
</dbReference>
<feature type="region of interest" description="Disordered" evidence="3">
    <location>
        <begin position="467"/>
        <end position="505"/>
    </location>
</feature>
<feature type="compositionally biased region" description="Basic and acidic residues" evidence="3">
    <location>
        <begin position="442"/>
        <end position="455"/>
    </location>
</feature>
<name>A0A9P4QF84_9PEZI</name>
<evidence type="ECO:0000256" key="1">
    <source>
        <dbReference type="ARBA" id="ARBA00004906"/>
    </source>
</evidence>
<organism evidence="5 6">
    <name type="scientific">Polychaeton citri CBS 116435</name>
    <dbReference type="NCBI Taxonomy" id="1314669"/>
    <lineage>
        <taxon>Eukaryota</taxon>
        <taxon>Fungi</taxon>
        <taxon>Dikarya</taxon>
        <taxon>Ascomycota</taxon>
        <taxon>Pezizomycotina</taxon>
        <taxon>Dothideomycetes</taxon>
        <taxon>Dothideomycetidae</taxon>
        <taxon>Capnodiales</taxon>
        <taxon>Capnodiaceae</taxon>
        <taxon>Polychaeton</taxon>
    </lineage>
</organism>
<comment type="pathway">
    <text evidence="1">Protein modification; protein ubiquitination.</text>
</comment>
<dbReference type="PANTHER" id="PTHR10706:SF130">
    <property type="entry name" value="F-BOX ONLY PROTEIN 31"/>
    <property type="match status" value="1"/>
</dbReference>
<feature type="compositionally biased region" description="Low complexity" evidence="3">
    <location>
        <begin position="475"/>
        <end position="489"/>
    </location>
</feature>
<evidence type="ECO:0000313" key="6">
    <source>
        <dbReference type="Proteomes" id="UP000799441"/>
    </source>
</evidence>
<keyword evidence="6" id="KW-1185">Reference proteome</keyword>
<dbReference type="EMBL" id="MU003774">
    <property type="protein sequence ID" value="KAF2723816.1"/>
    <property type="molecule type" value="Genomic_DNA"/>
</dbReference>
<evidence type="ECO:0000256" key="3">
    <source>
        <dbReference type="SAM" id="MobiDB-lite"/>
    </source>
</evidence>
<dbReference type="Gene3D" id="1.20.1280.50">
    <property type="match status" value="1"/>
</dbReference>
<dbReference type="Pfam" id="PF12014">
    <property type="entry name" value="Cyclin_D1_bind"/>
    <property type="match status" value="1"/>
</dbReference>
<dbReference type="PROSITE" id="PS50181">
    <property type="entry name" value="FBOX"/>
    <property type="match status" value="1"/>
</dbReference>
<evidence type="ECO:0000259" key="4">
    <source>
        <dbReference type="PROSITE" id="PS50181"/>
    </source>
</evidence>
<dbReference type="InterPro" id="IPR045048">
    <property type="entry name" value="FBXO31/39"/>
</dbReference>
<feature type="compositionally biased region" description="Polar residues" evidence="3">
    <location>
        <begin position="13"/>
        <end position="26"/>
    </location>
</feature>
<dbReference type="OrthoDB" id="722566at2759"/>